<comment type="caution">
    <text evidence="2">The sequence shown here is derived from an EMBL/GenBank/DDBJ whole genome shotgun (WGS) entry which is preliminary data.</text>
</comment>
<evidence type="ECO:0000313" key="3">
    <source>
        <dbReference type="Proteomes" id="UP000007151"/>
    </source>
</evidence>
<gene>
    <name evidence="2" type="ORF">KGM_207236</name>
</gene>
<dbReference type="eggNOG" id="KOG3610">
    <property type="taxonomic scope" value="Eukaryota"/>
</dbReference>
<keyword evidence="3" id="KW-1185">Reference proteome</keyword>
<dbReference type="InterPro" id="IPR031734">
    <property type="entry name" value="MBF2"/>
</dbReference>
<proteinExistence type="predicted"/>
<name>A0A212FA16_DANPL</name>
<sequence>MFKKKDLLVAQDTLYKEKIPFRSVYAKYGRIFKCPITYFRVVDRLGIGRGPRVEIIRGGLRHKYIVVRLTSPYNYPISVNVYVGCENKLKIQSSTPKIIVQTTVGEATVTGGGDIATTDNSAVNTTGGNSTGGGKATT</sequence>
<feature type="compositionally biased region" description="Gly residues" evidence="1">
    <location>
        <begin position="129"/>
        <end position="138"/>
    </location>
</feature>
<dbReference type="EMBL" id="AGBW02009530">
    <property type="protein sequence ID" value="OWR50568.1"/>
    <property type="molecule type" value="Genomic_DNA"/>
</dbReference>
<dbReference type="Proteomes" id="UP000007151">
    <property type="component" value="Unassembled WGS sequence"/>
</dbReference>
<evidence type="ECO:0000313" key="2">
    <source>
        <dbReference type="EMBL" id="OWR50568.1"/>
    </source>
</evidence>
<dbReference type="KEGG" id="dpl:KGM_207236"/>
<protein>
    <submittedName>
        <fullName evidence="2">Uncharacterized protein</fullName>
    </submittedName>
</protein>
<evidence type="ECO:0000256" key="1">
    <source>
        <dbReference type="SAM" id="MobiDB-lite"/>
    </source>
</evidence>
<feature type="region of interest" description="Disordered" evidence="1">
    <location>
        <begin position="115"/>
        <end position="138"/>
    </location>
</feature>
<organism evidence="2 3">
    <name type="scientific">Danaus plexippus plexippus</name>
    <dbReference type="NCBI Taxonomy" id="278856"/>
    <lineage>
        <taxon>Eukaryota</taxon>
        <taxon>Metazoa</taxon>
        <taxon>Ecdysozoa</taxon>
        <taxon>Arthropoda</taxon>
        <taxon>Hexapoda</taxon>
        <taxon>Insecta</taxon>
        <taxon>Pterygota</taxon>
        <taxon>Neoptera</taxon>
        <taxon>Endopterygota</taxon>
        <taxon>Lepidoptera</taxon>
        <taxon>Glossata</taxon>
        <taxon>Ditrysia</taxon>
        <taxon>Papilionoidea</taxon>
        <taxon>Nymphalidae</taxon>
        <taxon>Danainae</taxon>
        <taxon>Danaini</taxon>
        <taxon>Danaina</taxon>
        <taxon>Danaus</taxon>
        <taxon>Danaus</taxon>
    </lineage>
</organism>
<dbReference type="Pfam" id="PF15868">
    <property type="entry name" value="MBF2"/>
    <property type="match status" value="1"/>
</dbReference>
<reference evidence="2 3" key="1">
    <citation type="journal article" date="2011" name="Cell">
        <title>The monarch butterfly genome yields insights into long-distance migration.</title>
        <authorList>
            <person name="Zhan S."/>
            <person name="Merlin C."/>
            <person name="Boore J.L."/>
            <person name="Reppert S.M."/>
        </authorList>
    </citation>
    <scope>NUCLEOTIDE SEQUENCE [LARGE SCALE GENOMIC DNA]</scope>
    <source>
        <strain evidence="2">F-2</strain>
    </source>
</reference>
<dbReference type="InParanoid" id="A0A212FA16"/>
<dbReference type="AlphaFoldDB" id="A0A212FA16"/>
<accession>A0A212FA16</accession>